<dbReference type="Proteomes" id="UP000325315">
    <property type="component" value="Unassembled WGS sequence"/>
</dbReference>
<evidence type="ECO:0000313" key="1">
    <source>
        <dbReference type="EMBL" id="KAA3486678.1"/>
    </source>
</evidence>
<dbReference type="EMBL" id="SMMG02000001">
    <property type="protein sequence ID" value="KAA3486678.1"/>
    <property type="molecule type" value="Genomic_DNA"/>
</dbReference>
<dbReference type="AlphaFoldDB" id="A0A5B6WYW4"/>
<gene>
    <name evidence="1" type="ORF">EPI10_030562</name>
</gene>
<proteinExistence type="predicted"/>
<reference evidence="1" key="1">
    <citation type="submission" date="2019-08" db="EMBL/GenBank/DDBJ databases">
        <authorList>
            <person name="Liu F."/>
        </authorList>
    </citation>
    <scope>NUCLEOTIDE SEQUENCE [LARGE SCALE GENOMIC DNA]</scope>
    <source>
        <strain evidence="1">PA1801</strain>
        <tissue evidence="1">Leaf</tissue>
    </source>
</reference>
<dbReference type="OrthoDB" id="999432at2759"/>
<name>A0A5B6WYW4_9ROSI</name>
<comment type="caution">
    <text evidence="1">The sequence shown here is derived from an EMBL/GenBank/DDBJ whole genome shotgun (WGS) entry which is preliminary data.</text>
</comment>
<organism evidence="1 2">
    <name type="scientific">Gossypium australe</name>
    <dbReference type="NCBI Taxonomy" id="47621"/>
    <lineage>
        <taxon>Eukaryota</taxon>
        <taxon>Viridiplantae</taxon>
        <taxon>Streptophyta</taxon>
        <taxon>Embryophyta</taxon>
        <taxon>Tracheophyta</taxon>
        <taxon>Spermatophyta</taxon>
        <taxon>Magnoliopsida</taxon>
        <taxon>eudicotyledons</taxon>
        <taxon>Gunneridae</taxon>
        <taxon>Pentapetalae</taxon>
        <taxon>rosids</taxon>
        <taxon>malvids</taxon>
        <taxon>Malvales</taxon>
        <taxon>Malvaceae</taxon>
        <taxon>Malvoideae</taxon>
        <taxon>Gossypium</taxon>
    </lineage>
</organism>
<accession>A0A5B6WYW4</accession>
<sequence>MWISRNEEDKLQNQSRNENIKSVSDLIEEVNRIWKTDLIVNTFTADIARKIMQIPLTSTVHEDFQVWRGEPFDNFSVRSVYKLLQEATLDPIWKISWNYIPTFANIKHKRVVVEARCPRCRQHEEDSNHVLW</sequence>
<protein>
    <submittedName>
        <fullName evidence="1">Ribonuclease H-like superfamily protein</fullName>
    </submittedName>
</protein>
<evidence type="ECO:0000313" key="2">
    <source>
        <dbReference type="Proteomes" id="UP000325315"/>
    </source>
</evidence>
<keyword evidence="2" id="KW-1185">Reference proteome</keyword>